<sequence>MISSISIINQNNLEYVPLPHVLYQLEVAAERDKDSRRLQITKVLNDLLQEVLKHRCSFDRGDKLHADGVISKFVSKISEIQSGD</sequence>
<protein>
    <submittedName>
        <fullName evidence="1">Uncharacterized protein</fullName>
    </submittedName>
</protein>
<dbReference type="EMBL" id="PQ015379">
    <property type="protein sequence ID" value="XDJ15254.1"/>
    <property type="molecule type" value="Genomic_DNA"/>
</dbReference>
<organism evidence="1">
    <name type="scientific">Pseudomonas phage HRDY3</name>
    <dbReference type="NCBI Taxonomy" id="3236930"/>
    <lineage>
        <taxon>Viruses</taxon>
    </lineage>
</organism>
<name>A0AB39CE34_9VIRU</name>
<reference evidence="1" key="1">
    <citation type="submission" date="2024-07" db="EMBL/GenBank/DDBJ databases">
        <authorList>
            <person name="Bringhurst R.M."/>
            <person name="Homer T.E."/>
        </authorList>
    </citation>
    <scope>NUCLEOTIDE SEQUENCE</scope>
</reference>
<proteinExistence type="predicted"/>
<evidence type="ECO:0000313" key="1">
    <source>
        <dbReference type="EMBL" id="XDJ15254.1"/>
    </source>
</evidence>
<accession>A0AB39CE34</accession>